<dbReference type="Proteomes" id="UP000214596">
    <property type="component" value="Unassembled WGS sequence"/>
</dbReference>
<reference evidence="3 6" key="1">
    <citation type="journal article" date="2017" name="Appl. Environ. Microbiol.">
        <title>Parallel evolution of two clades of a major Atlantic endemic Vibrio parahaemolyticus pathogen lineage by independent acquisition of related pathogenicity islands.</title>
        <authorList>
            <person name="Xu F."/>
            <person name="Gonzalez-Escalona N."/>
            <person name="Drees K.P."/>
            <person name="Sebra R.P."/>
            <person name="Cooper V.S."/>
            <person name="Jones S.H."/>
            <person name="Whistler C.A."/>
        </authorList>
    </citation>
    <scope>NUCLEOTIDE SEQUENCE [LARGE SCALE GENOMIC DNA]</scope>
    <source>
        <strain evidence="3 6">MAVP-3</strain>
    </source>
</reference>
<evidence type="ECO:0000313" key="3">
    <source>
        <dbReference type="EMBL" id="OXE32816.1"/>
    </source>
</evidence>
<dbReference type="EMBL" id="CP034299">
    <property type="protein sequence ID" value="QHH12730.1"/>
    <property type="molecule type" value="Genomic_DNA"/>
</dbReference>
<dbReference type="Proteomes" id="UP000856022">
    <property type="component" value="Unassembled WGS sequence"/>
</dbReference>
<dbReference type="EMBL" id="DACQKT010000002">
    <property type="protein sequence ID" value="HAS6676662.1"/>
    <property type="molecule type" value="Genomic_DNA"/>
</dbReference>
<evidence type="ECO:0000313" key="2">
    <source>
        <dbReference type="EMBL" id="HAS6676662.1"/>
    </source>
</evidence>
<dbReference type="AlphaFoldDB" id="A0A227BLS9"/>
<reference evidence="4 8" key="3">
    <citation type="submission" date="2018-12" db="EMBL/GenBank/DDBJ databases">
        <title>Genomic insights into the evolutionary origins and pathogenicity of five Vibrio parahaemolyticus strains isolated from the shrimp with acute hepatopancreatic necrosis disease (AHPND).</title>
        <authorList>
            <person name="Yang Q."/>
            <person name="Dong X."/>
            <person name="Xie G."/>
            <person name="Fu S."/>
            <person name="Zou P."/>
            <person name="Sun J."/>
            <person name="Wang Y."/>
            <person name="Huang J."/>
        </authorList>
    </citation>
    <scope>NUCLEOTIDE SEQUENCE [LARGE SCALE GENOMIC DNA]</scope>
    <source>
        <strain evidence="4 8">20160303005-1</strain>
    </source>
</reference>
<dbReference type="OrthoDB" id="5902830at2"/>
<keyword evidence="1" id="KW-1133">Transmembrane helix</keyword>
<feature type="transmembrane region" description="Helical" evidence="1">
    <location>
        <begin position="5"/>
        <end position="26"/>
    </location>
</feature>
<feature type="transmembrane region" description="Helical" evidence="1">
    <location>
        <begin position="76"/>
        <end position="96"/>
    </location>
</feature>
<name>A0A227BLS9_VIBPH</name>
<keyword evidence="1" id="KW-0812">Transmembrane</keyword>
<evidence type="ECO:0000313" key="7">
    <source>
        <dbReference type="Proteomes" id="UP000321504"/>
    </source>
</evidence>
<organism evidence="3 6">
    <name type="scientific">Vibrio parahaemolyticus</name>
    <dbReference type="NCBI Taxonomy" id="670"/>
    <lineage>
        <taxon>Bacteria</taxon>
        <taxon>Pseudomonadati</taxon>
        <taxon>Pseudomonadota</taxon>
        <taxon>Gammaproteobacteria</taxon>
        <taxon>Vibrionales</taxon>
        <taxon>Vibrionaceae</taxon>
        <taxon>Vibrio</taxon>
    </lineage>
</organism>
<dbReference type="Proteomes" id="UP000321504">
    <property type="component" value="Unassembled WGS sequence"/>
</dbReference>
<feature type="transmembrane region" description="Helical" evidence="1">
    <location>
        <begin position="46"/>
        <end position="69"/>
    </location>
</feature>
<reference evidence="2" key="5">
    <citation type="submission" date="2019-12" db="EMBL/GenBank/DDBJ databases">
        <authorList>
            <consortium name="NCBI Pathogen Detection Project"/>
        </authorList>
    </citation>
    <scope>NUCLEOTIDE SEQUENCE</scope>
    <source>
        <strain evidence="2">1930</strain>
    </source>
</reference>
<dbReference type="EMBL" id="VRMQ01000001">
    <property type="protein sequence ID" value="TXN17881.1"/>
    <property type="molecule type" value="Genomic_DNA"/>
</dbReference>
<dbReference type="EMBL" id="NIXT01000516">
    <property type="protein sequence ID" value="OXE32816.1"/>
    <property type="molecule type" value="Genomic_DNA"/>
</dbReference>
<reference evidence="5 7" key="4">
    <citation type="submission" date="2019-08" db="EMBL/GenBank/DDBJ databases">
        <title>Emerging of two pre-pandemic pathogenic O4:KUT lineages of Vibrio parahaemolyticus in coastal eastern China.</title>
        <authorList>
            <person name="Yu H."/>
        </authorList>
    </citation>
    <scope>NUCLEOTIDE SEQUENCE [LARGE SCALE GENOMIC DNA]</scope>
    <source>
        <strain evidence="5 7">HZ17-383</strain>
    </source>
</reference>
<keyword evidence="1" id="KW-0472">Membrane</keyword>
<protein>
    <submittedName>
        <fullName evidence="3">Uncharacterized protein</fullName>
    </submittedName>
</protein>
<accession>A0A227BLS9</accession>
<proteinExistence type="predicted"/>
<evidence type="ECO:0000256" key="1">
    <source>
        <dbReference type="SAM" id="Phobius"/>
    </source>
</evidence>
<evidence type="ECO:0000313" key="6">
    <source>
        <dbReference type="Proteomes" id="UP000214596"/>
    </source>
</evidence>
<gene>
    <name evidence="3" type="ORF">CA163_10755</name>
    <name evidence="4" type="ORF">EHC69_26180</name>
    <name evidence="5" type="ORF">FVP01_02515</name>
    <name evidence="2" type="ORF">I7278_07560</name>
</gene>
<evidence type="ECO:0000313" key="8">
    <source>
        <dbReference type="Proteomes" id="UP000464718"/>
    </source>
</evidence>
<reference evidence="2" key="2">
    <citation type="journal article" date="2018" name="Genome Biol.">
        <title>SKESA: strategic k-mer extension for scrupulous assemblies.</title>
        <authorList>
            <person name="Souvorov A."/>
            <person name="Agarwala R."/>
            <person name="Lipman D.J."/>
        </authorList>
    </citation>
    <scope>NUCLEOTIDE SEQUENCE</scope>
    <source>
        <strain evidence="2">1930</strain>
    </source>
</reference>
<sequence>MRIIFICVVFMMYFSASLVVLCAVALRTKPNSWCVGLHMALHMMLALFFQPIYLVQYLIVTFFSSPLLIKLSTRSSLYSILFAFLPLLIATGSIAFS</sequence>
<evidence type="ECO:0000313" key="5">
    <source>
        <dbReference type="EMBL" id="TXN17881.1"/>
    </source>
</evidence>
<evidence type="ECO:0000313" key="4">
    <source>
        <dbReference type="EMBL" id="QHH12730.1"/>
    </source>
</evidence>
<dbReference type="Proteomes" id="UP000464718">
    <property type="component" value="Chromosome ii"/>
</dbReference>